<keyword evidence="2" id="KW-1185">Reference proteome</keyword>
<dbReference type="EMBL" id="BJXJ01000007">
    <property type="protein sequence ID" value="GEM74906.1"/>
    <property type="molecule type" value="Genomic_DNA"/>
</dbReference>
<reference evidence="1 2" key="1">
    <citation type="submission" date="2019-07" db="EMBL/GenBank/DDBJ databases">
        <title>Whole genome shotgun sequence of Vibrio sagamiensis NBRC 104589.</title>
        <authorList>
            <person name="Hosoyama A."/>
            <person name="Uohara A."/>
            <person name="Ohji S."/>
            <person name="Ichikawa N."/>
        </authorList>
    </citation>
    <scope>NUCLEOTIDE SEQUENCE [LARGE SCALE GENOMIC DNA]</scope>
    <source>
        <strain evidence="1 2">NBRC 104589</strain>
    </source>
</reference>
<comment type="caution">
    <text evidence="1">The sequence shown here is derived from an EMBL/GenBank/DDBJ whole genome shotgun (WGS) entry which is preliminary data.</text>
</comment>
<sequence length="50" mass="5567">MVGFAVGMKFPYFLLNVVIKTTEFVELTCHHVVSGELIPASIGTIRTHYV</sequence>
<dbReference type="Proteomes" id="UP000321922">
    <property type="component" value="Unassembled WGS sequence"/>
</dbReference>
<organism evidence="1 2">
    <name type="scientific">Vibrio sagamiensis NBRC 104589</name>
    <dbReference type="NCBI Taxonomy" id="1219064"/>
    <lineage>
        <taxon>Bacteria</taxon>
        <taxon>Pseudomonadati</taxon>
        <taxon>Pseudomonadota</taxon>
        <taxon>Gammaproteobacteria</taxon>
        <taxon>Vibrionales</taxon>
        <taxon>Vibrionaceae</taxon>
        <taxon>Vibrio</taxon>
    </lineage>
</organism>
<gene>
    <name evidence="1" type="ORF">VSA01S_10180</name>
</gene>
<protein>
    <submittedName>
        <fullName evidence="1">Uncharacterized protein</fullName>
    </submittedName>
</protein>
<accession>A0A511QCF8</accession>
<name>A0A511QCF8_9VIBR</name>
<dbReference type="AlphaFoldDB" id="A0A511QCF8"/>
<evidence type="ECO:0000313" key="1">
    <source>
        <dbReference type="EMBL" id="GEM74906.1"/>
    </source>
</evidence>
<evidence type="ECO:0000313" key="2">
    <source>
        <dbReference type="Proteomes" id="UP000321922"/>
    </source>
</evidence>
<proteinExistence type="predicted"/>